<dbReference type="Gene3D" id="3.40.30.10">
    <property type="entry name" value="Glutaredoxin"/>
    <property type="match status" value="1"/>
</dbReference>
<gene>
    <name evidence="6" type="ORF">HMPREF3200_00449</name>
</gene>
<reference evidence="7" key="1">
    <citation type="submission" date="2016-01" db="EMBL/GenBank/DDBJ databases">
        <authorList>
            <person name="Mitreva M."/>
            <person name="Pepin K.H."/>
            <person name="Mihindukulasuriya K.A."/>
            <person name="Fulton R."/>
            <person name="Fronick C."/>
            <person name="O'Laughlin M."/>
            <person name="Miner T."/>
            <person name="Herter B."/>
            <person name="Rosa B.A."/>
            <person name="Cordes M."/>
            <person name="Tomlinson C."/>
            <person name="Wollam A."/>
            <person name="Palsikar V.B."/>
            <person name="Mardis E.R."/>
            <person name="Wilson R.K."/>
        </authorList>
    </citation>
    <scope>NUCLEOTIDE SEQUENCE [LARGE SCALE GENOMIC DNA]</scope>
    <source>
        <strain evidence="7">MJR8151</strain>
    </source>
</reference>
<dbReference type="NCBIfam" id="NF001808">
    <property type="entry name" value="PRK00522.1"/>
    <property type="match status" value="1"/>
</dbReference>
<evidence type="ECO:0000256" key="4">
    <source>
        <dbReference type="ARBA" id="ARBA00023284"/>
    </source>
</evidence>
<dbReference type="PROSITE" id="PS51352">
    <property type="entry name" value="THIOREDOXIN_2"/>
    <property type="match status" value="1"/>
</dbReference>
<dbReference type="GO" id="GO:0008379">
    <property type="term" value="F:thioredoxin peroxidase activity"/>
    <property type="evidence" value="ECO:0007669"/>
    <property type="project" value="InterPro"/>
</dbReference>
<dbReference type="InterPro" id="IPR002065">
    <property type="entry name" value="TPX"/>
</dbReference>
<name>A0A133KHH0_9FIRM</name>
<dbReference type="EMBL" id="LRPM01000010">
    <property type="protein sequence ID" value="KWZ78967.1"/>
    <property type="molecule type" value="Genomic_DNA"/>
</dbReference>
<dbReference type="STRING" id="33036.HMPREF3200_00449"/>
<dbReference type="PATRIC" id="fig|33036.3.peg.448"/>
<keyword evidence="4" id="KW-0676">Redox-active center</keyword>
<organism evidence="6 7">
    <name type="scientific">Anaerococcus tetradius</name>
    <dbReference type="NCBI Taxonomy" id="33036"/>
    <lineage>
        <taxon>Bacteria</taxon>
        <taxon>Bacillati</taxon>
        <taxon>Bacillota</taxon>
        <taxon>Tissierellia</taxon>
        <taxon>Tissierellales</taxon>
        <taxon>Peptoniphilaceae</taxon>
        <taxon>Anaerococcus</taxon>
    </lineage>
</organism>
<keyword evidence="2" id="KW-0049">Antioxidant</keyword>
<evidence type="ECO:0000313" key="7">
    <source>
        <dbReference type="Proteomes" id="UP000070383"/>
    </source>
</evidence>
<dbReference type="CDD" id="cd03014">
    <property type="entry name" value="PRX_Atyp2cys"/>
    <property type="match status" value="1"/>
</dbReference>
<sequence length="169" mass="19297">MSRKVKFGTVDVSVDGNKLRVGDTAPEFKAIDNELNDFDSSIYKGKIRLISVIPSIDTSVCEIQTTMFTKAAEDFSDNVSLITVSNDLPFAQVRFTKEKEINKNKFVSDYIYHDFAKKYSTLINELQLLNRSVFVIDKDNKIVYAEYLDQNTDLPDYEKAIELVKSLDN</sequence>
<dbReference type="PANTHER" id="PTHR43110:SF1">
    <property type="entry name" value="THIOL PEROXIDASE"/>
    <property type="match status" value="1"/>
</dbReference>
<dbReference type="OrthoDB" id="9781543at2"/>
<evidence type="ECO:0000259" key="5">
    <source>
        <dbReference type="PROSITE" id="PS51352"/>
    </source>
</evidence>
<protein>
    <submittedName>
        <fullName evidence="6">Redoxin family protein</fullName>
    </submittedName>
</protein>
<comment type="caution">
    <text evidence="6">The sequence shown here is derived from an EMBL/GenBank/DDBJ whole genome shotgun (WGS) entry which is preliminary data.</text>
</comment>
<keyword evidence="7" id="KW-1185">Reference proteome</keyword>
<evidence type="ECO:0000256" key="3">
    <source>
        <dbReference type="ARBA" id="ARBA00023157"/>
    </source>
</evidence>
<dbReference type="AlphaFoldDB" id="A0A133KHH0"/>
<keyword evidence="3" id="KW-1015">Disulfide bond</keyword>
<keyword evidence="1" id="KW-0560">Oxidoreductase</keyword>
<dbReference type="PANTHER" id="PTHR43110">
    <property type="entry name" value="THIOL PEROXIDASE"/>
    <property type="match status" value="1"/>
</dbReference>
<accession>A0A133KHH0</accession>
<dbReference type="Proteomes" id="UP000070383">
    <property type="component" value="Unassembled WGS sequence"/>
</dbReference>
<dbReference type="InterPro" id="IPR013766">
    <property type="entry name" value="Thioredoxin_domain"/>
</dbReference>
<dbReference type="Pfam" id="PF08534">
    <property type="entry name" value="Redoxin"/>
    <property type="match status" value="1"/>
</dbReference>
<evidence type="ECO:0000256" key="2">
    <source>
        <dbReference type="ARBA" id="ARBA00022862"/>
    </source>
</evidence>
<dbReference type="SUPFAM" id="SSF52833">
    <property type="entry name" value="Thioredoxin-like"/>
    <property type="match status" value="1"/>
</dbReference>
<dbReference type="InterPro" id="IPR013740">
    <property type="entry name" value="Redoxin"/>
</dbReference>
<dbReference type="InterPro" id="IPR050455">
    <property type="entry name" value="Tpx_Peroxidase_subfamily"/>
</dbReference>
<feature type="domain" description="Thioredoxin" evidence="5">
    <location>
        <begin position="19"/>
        <end position="169"/>
    </location>
</feature>
<evidence type="ECO:0000313" key="6">
    <source>
        <dbReference type="EMBL" id="KWZ78967.1"/>
    </source>
</evidence>
<evidence type="ECO:0000256" key="1">
    <source>
        <dbReference type="ARBA" id="ARBA00022559"/>
    </source>
</evidence>
<dbReference type="RefSeq" id="WP_004836243.1">
    <property type="nucleotide sequence ID" value="NZ_CAMPUE010000014.1"/>
</dbReference>
<proteinExistence type="predicted"/>
<keyword evidence="1" id="KW-0575">Peroxidase</keyword>
<dbReference type="InterPro" id="IPR036249">
    <property type="entry name" value="Thioredoxin-like_sf"/>
</dbReference>